<protein>
    <submittedName>
        <fullName evidence="1">Uncharacterized protein</fullName>
    </submittedName>
</protein>
<dbReference type="AlphaFoldDB" id="A0AAV4I0A0"/>
<gene>
    <name evidence="1" type="ORF">ElyMa_006474300</name>
</gene>
<organism evidence="1 2">
    <name type="scientific">Elysia marginata</name>
    <dbReference type="NCBI Taxonomy" id="1093978"/>
    <lineage>
        <taxon>Eukaryota</taxon>
        <taxon>Metazoa</taxon>
        <taxon>Spiralia</taxon>
        <taxon>Lophotrochozoa</taxon>
        <taxon>Mollusca</taxon>
        <taxon>Gastropoda</taxon>
        <taxon>Heterobranchia</taxon>
        <taxon>Euthyneura</taxon>
        <taxon>Panpulmonata</taxon>
        <taxon>Sacoglossa</taxon>
        <taxon>Placobranchoidea</taxon>
        <taxon>Plakobranchidae</taxon>
        <taxon>Elysia</taxon>
    </lineage>
</organism>
<keyword evidence="2" id="KW-1185">Reference proteome</keyword>
<comment type="caution">
    <text evidence="1">The sequence shown here is derived from an EMBL/GenBank/DDBJ whole genome shotgun (WGS) entry which is preliminary data.</text>
</comment>
<dbReference type="EMBL" id="BMAT01013001">
    <property type="protein sequence ID" value="GFS03572.1"/>
    <property type="molecule type" value="Genomic_DNA"/>
</dbReference>
<evidence type="ECO:0000313" key="1">
    <source>
        <dbReference type="EMBL" id="GFS03572.1"/>
    </source>
</evidence>
<reference evidence="1 2" key="1">
    <citation type="journal article" date="2021" name="Elife">
        <title>Chloroplast acquisition without the gene transfer in kleptoplastic sea slugs, Plakobranchus ocellatus.</title>
        <authorList>
            <person name="Maeda T."/>
            <person name="Takahashi S."/>
            <person name="Yoshida T."/>
            <person name="Shimamura S."/>
            <person name="Takaki Y."/>
            <person name="Nagai Y."/>
            <person name="Toyoda A."/>
            <person name="Suzuki Y."/>
            <person name="Arimoto A."/>
            <person name="Ishii H."/>
            <person name="Satoh N."/>
            <person name="Nishiyama T."/>
            <person name="Hasebe M."/>
            <person name="Maruyama T."/>
            <person name="Minagawa J."/>
            <person name="Obokata J."/>
            <person name="Shigenobu S."/>
        </authorList>
    </citation>
    <scope>NUCLEOTIDE SEQUENCE [LARGE SCALE GENOMIC DNA]</scope>
</reference>
<evidence type="ECO:0000313" key="2">
    <source>
        <dbReference type="Proteomes" id="UP000762676"/>
    </source>
</evidence>
<sequence>MDPVSSSAILEFIRYRLRPPQRTRSGRSLMAARYKGEMMCPVLIPAGDIDEPIHTPPNTLCTVHNLTVALRGGSLSTLCSAQASVTRQATSHHV</sequence>
<name>A0AAV4I0A0_9GAST</name>
<proteinExistence type="predicted"/>
<accession>A0AAV4I0A0</accession>
<dbReference type="Proteomes" id="UP000762676">
    <property type="component" value="Unassembled WGS sequence"/>
</dbReference>